<keyword evidence="3" id="KW-1185">Reference proteome</keyword>
<dbReference type="Proteomes" id="UP001469553">
    <property type="component" value="Unassembled WGS sequence"/>
</dbReference>
<feature type="compositionally biased region" description="Basic and acidic residues" evidence="1">
    <location>
        <begin position="65"/>
        <end position="74"/>
    </location>
</feature>
<reference evidence="2 3" key="1">
    <citation type="submission" date="2021-06" db="EMBL/GenBank/DDBJ databases">
        <authorList>
            <person name="Palmer J.M."/>
        </authorList>
    </citation>
    <scope>NUCLEOTIDE SEQUENCE [LARGE SCALE GENOMIC DNA]</scope>
    <source>
        <strain evidence="2 3">AS_MEX2019</strain>
        <tissue evidence="2">Muscle</tissue>
    </source>
</reference>
<feature type="region of interest" description="Disordered" evidence="1">
    <location>
        <begin position="1"/>
        <end position="20"/>
    </location>
</feature>
<feature type="compositionally biased region" description="Polar residues" evidence="1">
    <location>
        <begin position="75"/>
        <end position="91"/>
    </location>
</feature>
<gene>
    <name evidence="2" type="ORF">AMECASPLE_037993</name>
</gene>
<feature type="region of interest" description="Disordered" evidence="1">
    <location>
        <begin position="38"/>
        <end position="91"/>
    </location>
</feature>
<comment type="caution">
    <text evidence="2">The sequence shown here is derived from an EMBL/GenBank/DDBJ whole genome shotgun (WGS) entry which is preliminary data.</text>
</comment>
<organism evidence="2 3">
    <name type="scientific">Ameca splendens</name>
    <dbReference type="NCBI Taxonomy" id="208324"/>
    <lineage>
        <taxon>Eukaryota</taxon>
        <taxon>Metazoa</taxon>
        <taxon>Chordata</taxon>
        <taxon>Craniata</taxon>
        <taxon>Vertebrata</taxon>
        <taxon>Euteleostomi</taxon>
        <taxon>Actinopterygii</taxon>
        <taxon>Neopterygii</taxon>
        <taxon>Teleostei</taxon>
        <taxon>Neoteleostei</taxon>
        <taxon>Acanthomorphata</taxon>
        <taxon>Ovalentaria</taxon>
        <taxon>Atherinomorphae</taxon>
        <taxon>Cyprinodontiformes</taxon>
        <taxon>Goodeidae</taxon>
        <taxon>Ameca</taxon>
    </lineage>
</organism>
<dbReference type="EMBL" id="JAHRIP010053752">
    <property type="protein sequence ID" value="MEQ2301616.1"/>
    <property type="molecule type" value="Genomic_DNA"/>
</dbReference>
<feature type="compositionally biased region" description="Polar residues" evidence="1">
    <location>
        <begin position="42"/>
        <end position="51"/>
    </location>
</feature>
<evidence type="ECO:0000313" key="2">
    <source>
        <dbReference type="EMBL" id="MEQ2301616.1"/>
    </source>
</evidence>
<name>A0ABV0Z6E4_9TELE</name>
<proteinExistence type="predicted"/>
<evidence type="ECO:0000313" key="3">
    <source>
        <dbReference type="Proteomes" id="UP001469553"/>
    </source>
</evidence>
<sequence>MVLERENDAKLELSKAEERAERAQAKLVDLKADELKKALSQKGGQTPTSQVPDLHFHSQHPQHRAHSDSRHTAHSESPLSKLSPSVQLTSTDLNRNVGSQMVSSGVLPNPIAVNNHQDDQVPDSACTSRPIGWKAHPICTPLPSDSVSTPRGQERRIWFSVQHRTVRLVVKSGATPKMSSQRRSLR</sequence>
<protein>
    <submittedName>
        <fullName evidence="2">Uncharacterized protein</fullName>
    </submittedName>
</protein>
<evidence type="ECO:0000256" key="1">
    <source>
        <dbReference type="SAM" id="MobiDB-lite"/>
    </source>
</evidence>
<accession>A0ABV0Z6E4</accession>